<gene>
    <name evidence="1" type="ORF">J2S07_002340</name>
</gene>
<proteinExistence type="predicted"/>
<dbReference type="InterPro" id="IPR020534">
    <property type="entry name" value="Uncharacterised_YqxA"/>
</dbReference>
<evidence type="ECO:0000313" key="1">
    <source>
        <dbReference type="EMBL" id="MDQ0156022.1"/>
    </source>
</evidence>
<evidence type="ECO:0000313" key="2">
    <source>
        <dbReference type="Proteomes" id="UP001231362"/>
    </source>
</evidence>
<dbReference type="EMBL" id="JAUSTU010000010">
    <property type="protein sequence ID" value="MDQ0156022.1"/>
    <property type="molecule type" value="Genomic_DNA"/>
</dbReference>
<reference evidence="1 2" key="1">
    <citation type="submission" date="2023-07" db="EMBL/GenBank/DDBJ databases">
        <title>Genomic Encyclopedia of Type Strains, Phase IV (KMG-IV): sequencing the most valuable type-strain genomes for metagenomic binning, comparative biology and taxonomic classification.</title>
        <authorList>
            <person name="Goeker M."/>
        </authorList>
    </citation>
    <scope>NUCLEOTIDE SEQUENCE [LARGE SCALE GENOMIC DNA]</scope>
    <source>
        <strain evidence="1 2">DSM 23948</strain>
    </source>
</reference>
<name>A0ABT9V4Z1_9BACL</name>
<accession>A0ABT9V4Z1</accession>
<dbReference type="RefSeq" id="WP_307150545.1">
    <property type="nucleotide sequence ID" value="NZ_JAUSTU010000010.1"/>
</dbReference>
<sequence>MKMFLLKFFLVVALMFVSVLFGMQQANVGIHRMKGFEDSNFKEALNINETDGQVEVSLLGNDIRSHDLEEKKQKLEQMKAYNFFSDVGKKFAGAVSIVTEKIIGVMTSLISKEED</sequence>
<dbReference type="Proteomes" id="UP001231362">
    <property type="component" value="Unassembled WGS sequence"/>
</dbReference>
<evidence type="ECO:0008006" key="3">
    <source>
        <dbReference type="Google" id="ProtNLM"/>
    </source>
</evidence>
<comment type="caution">
    <text evidence="1">The sequence shown here is derived from an EMBL/GenBank/DDBJ whole genome shotgun (WGS) entry which is preliminary data.</text>
</comment>
<protein>
    <recommendedName>
        <fullName evidence="3">DUF3679 domain-containing protein</fullName>
    </recommendedName>
</protein>
<keyword evidence="2" id="KW-1185">Reference proteome</keyword>
<organism evidence="1 2">
    <name type="scientific">Anoxybacillus andreesenii</name>
    <dbReference type="NCBI Taxonomy" id="1325932"/>
    <lineage>
        <taxon>Bacteria</taxon>
        <taxon>Bacillati</taxon>
        <taxon>Bacillota</taxon>
        <taxon>Bacilli</taxon>
        <taxon>Bacillales</taxon>
        <taxon>Anoxybacillaceae</taxon>
        <taxon>Anoxybacillus</taxon>
    </lineage>
</organism>
<dbReference type="Pfam" id="PF12438">
    <property type="entry name" value="DUF3679"/>
    <property type="match status" value="1"/>
</dbReference>